<feature type="transmembrane region" description="Helical" evidence="1">
    <location>
        <begin position="6"/>
        <end position="25"/>
    </location>
</feature>
<comment type="caution">
    <text evidence="2">The sequence shown here is derived from an EMBL/GenBank/DDBJ whole genome shotgun (WGS) entry which is preliminary data.</text>
</comment>
<reference evidence="2" key="2">
    <citation type="journal article" date="2022" name="Microbiol. Resour. Announc.">
        <title>Metagenome Sequencing to Explore Phylogenomics of Terrestrial Cyanobacteria.</title>
        <authorList>
            <person name="Ward R.D."/>
            <person name="Stajich J.E."/>
            <person name="Johansen J.R."/>
            <person name="Huntemann M."/>
            <person name="Clum A."/>
            <person name="Foster B."/>
            <person name="Foster B."/>
            <person name="Roux S."/>
            <person name="Palaniappan K."/>
            <person name="Varghese N."/>
            <person name="Mukherjee S."/>
            <person name="Reddy T.B.K."/>
            <person name="Daum C."/>
            <person name="Copeland A."/>
            <person name="Chen I.A."/>
            <person name="Ivanova N.N."/>
            <person name="Kyrpides N.C."/>
            <person name="Shapiro N."/>
            <person name="Eloe-Fadrosh E.A."/>
            <person name="Pietrasiak N."/>
        </authorList>
    </citation>
    <scope>NUCLEOTIDE SEQUENCE</scope>
    <source>
        <strain evidence="2">GSE-NOS-MK-12-04C</strain>
    </source>
</reference>
<keyword evidence="1" id="KW-1133">Transmembrane helix</keyword>
<reference evidence="2" key="1">
    <citation type="submission" date="2021-05" db="EMBL/GenBank/DDBJ databases">
        <authorList>
            <person name="Pietrasiak N."/>
            <person name="Ward R."/>
            <person name="Stajich J.E."/>
            <person name="Kurbessoian T."/>
        </authorList>
    </citation>
    <scope>NUCLEOTIDE SEQUENCE</scope>
    <source>
        <strain evidence="2">GSE-NOS-MK-12-04C</strain>
    </source>
</reference>
<feature type="transmembrane region" description="Helical" evidence="1">
    <location>
        <begin position="37"/>
        <end position="59"/>
    </location>
</feature>
<organism evidence="2 3">
    <name type="scientific">Cyanomargarita calcarea GSE-NOS-MK-12-04C</name>
    <dbReference type="NCBI Taxonomy" id="2839659"/>
    <lineage>
        <taxon>Bacteria</taxon>
        <taxon>Bacillati</taxon>
        <taxon>Cyanobacteriota</taxon>
        <taxon>Cyanophyceae</taxon>
        <taxon>Nostocales</taxon>
        <taxon>Cyanomargaritaceae</taxon>
        <taxon>Cyanomargarita</taxon>
    </lineage>
</organism>
<dbReference type="EMBL" id="JAHHGZ010000022">
    <property type="protein sequence ID" value="MBW4669642.1"/>
    <property type="molecule type" value="Genomic_DNA"/>
</dbReference>
<dbReference type="AlphaFoldDB" id="A0A951UUC4"/>
<name>A0A951UUC4_9CYAN</name>
<evidence type="ECO:0000313" key="2">
    <source>
        <dbReference type="EMBL" id="MBW4669642.1"/>
    </source>
</evidence>
<evidence type="ECO:0000313" key="3">
    <source>
        <dbReference type="Proteomes" id="UP000729701"/>
    </source>
</evidence>
<gene>
    <name evidence="2" type="ORF">KME60_20060</name>
</gene>
<dbReference type="Proteomes" id="UP000729701">
    <property type="component" value="Unassembled WGS sequence"/>
</dbReference>
<proteinExistence type="predicted"/>
<keyword evidence="1" id="KW-0812">Transmembrane</keyword>
<keyword evidence="1" id="KW-0472">Membrane</keyword>
<accession>A0A951UUC4</accession>
<protein>
    <submittedName>
        <fullName evidence="2">Uncharacterized protein</fullName>
    </submittedName>
</protein>
<evidence type="ECO:0000256" key="1">
    <source>
        <dbReference type="SAM" id="Phobius"/>
    </source>
</evidence>
<sequence>MNCYKFLLSGILLIVGGAIAVIYSDKSRSEFRPDGNIAIKLSGGLLVMFGILLLLGSLIGMEYNCLPS</sequence>